<dbReference type="OrthoDB" id="10070673at2759"/>
<feature type="region of interest" description="Disordered" evidence="1">
    <location>
        <begin position="1"/>
        <end position="58"/>
    </location>
</feature>
<organism evidence="3 4">
    <name type="scientific">Mytilus coruscus</name>
    <name type="common">Sea mussel</name>
    <dbReference type="NCBI Taxonomy" id="42192"/>
    <lineage>
        <taxon>Eukaryota</taxon>
        <taxon>Metazoa</taxon>
        <taxon>Spiralia</taxon>
        <taxon>Lophotrochozoa</taxon>
        <taxon>Mollusca</taxon>
        <taxon>Bivalvia</taxon>
        <taxon>Autobranchia</taxon>
        <taxon>Pteriomorphia</taxon>
        <taxon>Mytilida</taxon>
        <taxon>Mytiloidea</taxon>
        <taxon>Mytilidae</taxon>
        <taxon>Mytilinae</taxon>
        <taxon>Mytilus</taxon>
    </lineage>
</organism>
<evidence type="ECO:0000313" key="3">
    <source>
        <dbReference type="EMBL" id="CAC5381526.1"/>
    </source>
</evidence>
<accession>A0A6J8BD55</accession>
<gene>
    <name evidence="3" type="ORF">MCOR_17382</name>
</gene>
<keyword evidence="4" id="KW-1185">Reference proteome</keyword>
<protein>
    <recommendedName>
        <fullName evidence="2">Up-regulator of cell proliferation-like domain-containing protein</fullName>
    </recommendedName>
</protein>
<dbReference type="InterPro" id="IPR057365">
    <property type="entry name" value="URGCP"/>
</dbReference>
<proteinExistence type="predicted"/>
<dbReference type="AlphaFoldDB" id="A0A6J8BD55"/>
<dbReference type="InterPro" id="IPR052986">
    <property type="entry name" value="VLIG_GTPase"/>
</dbReference>
<evidence type="ECO:0000256" key="1">
    <source>
        <dbReference type="SAM" id="MobiDB-lite"/>
    </source>
</evidence>
<dbReference type="Proteomes" id="UP000507470">
    <property type="component" value="Unassembled WGS sequence"/>
</dbReference>
<reference evidence="3 4" key="1">
    <citation type="submission" date="2020-06" db="EMBL/GenBank/DDBJ databases">
        <authorList>
            <person name="Li R."/>
            <person name="Bekaert M."/>
        </authorList>
    </citation>
    <scope>NUCLEOTIDE SEQUENCE [LARGE SCALE GENOMIC DNA]</scope>
    <source>
        <strain evidence="4">wild</strain>
    </source>
</reference>
<evidence type="ECO:0000313" key="4">
    <source>
        <dbReference type="Proteomes" id="UP000507470"/>
    </source>
</evidence>
<feature type="compositionally biased region" description="Polar residues" evidence="1">
    <location>
        <begin position="14"/>
        <end position="25"/>
    </location>
</feature>
<feature type="domain" description="Up-regulator of cell proliferation-like" evidence="2">
    <location>
        <begin position="174"/>
        <end position="443"/>
    </location>
</feature>
<evidence type="ECO:0000259" key="2">
    <source>
        <dbReference type="Pfam" id="PF25496"/>
    </source>
</evidence>
<name>A0A6J8BD55_MYTCO</name>
<dbReference type="PANTHER" id="PTHR14819">
    <property type="entry name" value="GTP-BINDING"/>
    <property type="match status" value="1"/>
</dbReference>
<dbReference type="EMBL" id="CACVKT020003068">
    <property type="protein sequence ID" value="CAC5381526.1"/>
    <property type="molecule type" value="Genomic_DNA"/>
</dbReference>
<dbReference type="Pfam" id="PF25496">
    <property type="entry name" value="URGCP"/>
    <property type="match status" value="1"/>
</dbReference>
<dbReference type="PANTHER" id="PTHR14819:SF5">
    <property type="entry name" value="INTERFERON-INDUCED VERY LARGE GTPASE 1"/>
    <property type="match status" value="1"/>
</dbReference>
<sequence length="460" mass="52506">MNTSSNDDSRFLQRRNSSPDNSYYSEHTGEQRHIEGGNGAKLTKRRHTKNRKYEEHSRRGLRQAQDLVRRKQYVPICFVDFEMFINKIGLGTFYPEKMQLSDVNNIKANETARNVKGIATIFIRNLIMINFTCRDKLLEEYINDIPLTESESVESGDYIDMLFGNQDDTNYNIVNPLDLILAVYKCSSPMLKQILSAKLSMCQLAIPFMFPAIETDAMKVSLWSLRSLVIDRRTGNSSFQNIAVDCPCQVVSFIRFGRPSVSKSKLINEILTDQYHNTFFNKDCPLGTTKRILSDGLVEVAWYLPTGKSSVLNEVCMFLNLRGDGEILADQVEFVSTISSVVVIVIETTNLDNPDAQQIIHDIQKANNGVILAIDAKKESKESFRKTWQTYSGKNPHFEKQTNCIILSIDDQDKSFALIKKEMRNKIKDLITEKKKLSISERLCVCSAEKDENNDIFSSF</sequence>